<feature type="transmembrane region" description="Helical" evidence="2">
    <location>
        <begin position="125"/>
        <end position="145"/>
    </location>
</feature>
<dbReference type="AlphaFoldDB" id="A0A7W5JWL2"/>
<accession>A0A7W5JWL2</accession>
<evidence type="ECO:0000313" key="3">
    <source>
        <dbReference type="EMBL" id="MBB3327137.1"/>
    </source>
</evidence>
<evidence type="ECO:0000256" key="2">
    <source>
        <dbReference type="SAM" id="Phobius"/>
    </source>
</evidence>
<keyword evidence="2" id="KW-0472">Membrane</keyword>
<keyword evidence="2" id="KW-0812">Transmembrane</keyword>
<proteinExistence type="predicted"/>
<dbReference type="InterPro" id="IPR019099">
    <property type="entry name" value="Uncharacterised_PGPGW_TM"/>
</dbReference>
<feature type="transmembrane region" description="Helical" evidence="2">
    <location>
        <begin position="57"/>
        <end position="79"/>
    </location>
</feature>
<sequence length="170" mass="18876">MSGWVDEQARPGTPADKSPSPHSQDSTSDLEPPLRAPHEDRWAWRRRIRANPHQLRIYRAVVAAIGLLLVLLGLATGWLPGPGGIPLILGGLAVWASEFRWAHRLMLRLKHALHVYQGWTRRRKIVSWLVFLAACGLIGWGYLAAVGPPTWIPFEVDRVLAVLPGVDIPG</sequence>
<name>A0A7W5JWL2_9ACTN</name>
<dbReference type="Proteomes" id="UP000565572">
    <property type="component" value="Unassembled WGS sequence"/>
</dbReference>
<evidence type="ECO:0000256" key="1">
    <source>
        <dbReference type="SAM" id="MobiDB-lite"/>
    </source>
</evidence>
<dbReference type="EMBL" id="JACHZG010000001">
    <property type="protein sequence ID" value="MBB3327137.1"/>
    <property type="molecule type" value="Genomic_DNA"/>
</dbReference>
<organism evidence="3 4">
    <name type="scientific">Microlunatus antarcticus</name>
    <dbReference type="NCBI Taxonomy" id="53388"/>
    <lineage>
        <taxon>Bacteria</taxon>
        <taxon>Bacillati</taxon>
        <taxon>Actinomycetota</taxon>
        <taxon>Actinomycetes</taxon>
        <taxon>Propionibacteriales</taxon>
        <taxon>Propionibacteriaceae</taxon>
        <taxon>Microlunatus</taxon>
    </lineage>
</organism>
<feature type="compositionally biased region" description="Polar residues" evidence="1">
    <location>
        <begin position="20"/>
        <end position="29"/>
    </location>
</feature>
<dbReference type="Pfam" id="PF09656">
    <property type="entry name" value="PGPGW"/>
    <property type="match status" value="1"/>
</dbReference>
<reference evidence="3 4" key="1">
    <citation type="submission" date="2020-08" db="EMBL/GenBank/DDBJ databases">
        <title>Sequencing the genomes of 1000 actinobacteria strains.</title>
        <authorList>
            <person name="Klenk H.-P."/>
        </authorList>
    </citation>
    <scope>NUCLEOTIDE SEQUENCE [LARGE SCALE GENOMIC DNA]</scope>
    <source>
        <strain evidence="3 4">DSM 11053</strain>
    </source>
</reference>
<comment type="caution">
    <text evidence="3">The sequence shown here is derived from an EMBL/GenBank/DDBJ whole genome shotgun (WGS) entry which is preliminary data.</text>
</comment>
<keyword evidence="2" id="KW-1133">Transmembrane helix</keyword>
<feature type="region of interest" description="Disordered" evidence="1">
    <location>
        <begin position="1"/>
        <end position="35"/>
    </location>
</feature>
<dbReference type="RefSeq" id="WP_183338148.1">
    <property type="nucleotide sequence ID" value="NZ_JACHZG010000001.1"/>
</dbReference>
<feature type="transmembrane region" description="Helical" evidence="2">
    <location>
        <begin position="85"/>
        <end position="102"/>
    </location>
</feature>
<gene>
    <name evidence="3" type="ORF">FHX39_002081</name>
</gene>
<keyword evidence="4" id="KW-1185">Reference proteome</keyword>
<evidence type="ECO:0000313" key="4">
    <source>
        <dbReference type="Proteomes" id="UP000565572"/>
    </source>
</evidence>
<protein>
    <submittedName>
        <fullName evidence="3">Uncharacterized membrane protein YbaN (DUF454 family)</fullName>
    </submittedName>
</protein>